<accession>A0A9X9HXJ2</accession>
<dbReference type="EMBL" id="CP073116">
    <property type="protein sequence ID" value="UTG71442.1"/>
    <property type="molecule type" value="Genomic_DNA"/>
</dbReference>
<reference evidence="1" key="1">
    <citation type="submission" date="2021-04" db="EMBL/GenBank/DDBJ databases">
        <title>Characterizing Neisseria spp. as novel respiratory pathobionts in bronchiectasis.</title>
        <authorList>
            <person name="Li L."/>
            <person name="Mac Aogain M."/>
            <person name="Xu T."/>
            <person name="Jaggi T.K."/>
            <person name="Chan L.Y."/>
            <person name="Keir H.R."/>
            <person name="Dicker A.J."/>
            <person name="Qu J."/>
            <person name="Liu Y."/>
            <person name="Chen H.S."/>
            <person name="Koh M.S."/>
            <person name="Ong T.H."/>
            <person name="Lim A.Y.H."/>
            <person name="Abisheganaden J."/>
            <person name="Low T.B."/>
            <person name="Oliver B.G."/>
            <person name="Tan N.S."/>
            <person name="Fang M."/>
            <person name="Chalmers J.D."/>
            <person name="Chotirmall S.H."/>
        </authorList>
    </citation>
    <scope>NUCLEOTIDE SEQUENCE</scope>
    <source>
        <strain evidence="1">TT0073</strain>
    </source>
</reference>
<name>A0A9X9HXJ2_NEISU</name>
<dbReference type="RefSeq" id="WP_254321181.1">
    <property type="nucleotide sequence ID" value="NZ_CP073116.1"/>
</dbReference>
<proteinExistence type="predicted"/>
<evidence type="ECO:0000313" key="1">
    <source>
        <dbReference type="EMBL" id="UTG71442.1"/>
    </source>
</evidence>
<sequence>MPNYVFRSRLAVKRGKTRGKIVNRIARSRTVKSPHWKYGGHGYIAGEGTGIVTVGGQPASRRIYLFARPNMYCIADTWSAEDGSYRFDRLKEDEEYLMVATDYKKQYEPVSYDFIKPYVERDSGG</sequence>
<dbReference type="Proteomes" id="UP001057305">
    <property type="component" value="Chromosome"/>
</dbReference>
<dbReference type="AlphaFoldDB" id="A0A9X9HXJ2"/>
<protein>
    <submittedName>
        <fullName evidence="1">Uncharacterized protein</fullName>
    </submittedName>
</protein>
<organism evidence="1 2">
    <name type="scientific">Neisseria subflava</name>
    <dbReference type="NCBI Taxonomy" id="28449"/>
    <lineage>
        <taxon>Bacteria</taxon>
        <taxon>Pseudomonadati</taxon>
        <taxon>Pseudomonadota</taxon>
        <taxon>Betaproteobacteria</taxon>
        <taxon>Neisseriales</taxon>
        <taxon>Neisseriaceae</taxon>
        <taxon>Neisseria</taxon>
    </lineage>
</organism>
<evidence type="ECO:0000313" key="2">
    <source>
        <dbReference type="Proteomes" id="UP001057305"/>
    </source>
</evidence>
<gene>
    <name evidence="1" type="ORF">KCG56_08775</name>
</gene>